<evidence type="ECO:0000313" key="2">
    <source>
        <dbReference type="Proteomes" id="UP001232063"/>
    </source>
</evidence>
<reference evidence="1" key="1">
    <citation type="submission" date="2023-05" db="EMBL/GenBank/DDBJ databases">
        <authorList>
            <person name="Zhang X."/>
        </authorList>
    </citation>
    <scope>NUCLEOTIDE SEQUENCE</scope>
    <source>
        <strain evidence="1">BD1B2-1</strain>
    </source>
</reference>
<protein>
    <recommendedName>
        <fullName evidence="3">Lipoprotein</fullName>
    </recommendedName>
</protein>
<organism evidence="1 2">
    <name type="scientific">Xanthocytophaga agilis</name>
    <dbReference type="NCBI Taxonomy" id="3048010"/>
    <lineage>
        <taxon>Bacteria</taxon>
        <taxon>Pseudomonadati</taxon>
        <taxon>Bacteroidota</taxon>
        <taxon>Cytophagia</taxon>
        <taxon>Cytophagales</taxon>
        <taxon>Rhodocytophagaceae</taxon>
        <taxon>Xanthocytophaga</taxon>
    </lineage>
</organism>
<gene>
    <name evidence="1" type="ORF">QNI22_10925</name>
</gene>
<dbReference type="PROSITE" id="PS51257">
    <property type="entry name" value="PROKAR_LIPOPROTEIN"/>
    <property type="match status" value="1"/>
</dbReference>
<evidence type="ECO:0000313" key="1">
    <source>
        <dbReference type="EMBL" id="MDJ1501165.1"/>
    </source>
</evidence>
<sequence>MKINTKRLVWILNLFLGVLTVACQNKVHSREELQGYITTPENGLIQSKLVQNINVQVNYHPQELLVAQELAGHTPSDSLLAQLTKKYADYYYFTVNLSHDNKEVLHQVGDMGSYSDLLQVLAFRMGEYTELVSANKDTVALANYMFDRTYGMATANTLLLAFPKKDLQNTEWVQVNMKEYGLGVGNLPFRFLLKDIQDVPTLDIKNINL</sequence>
<proteinExistence type="predicted"/>
<comment type="caution">
    <text evidence="1">The sequence shown here is derived from an EMBL/GenBank/DDBJ whole genome shotgun (WGS) entry which is preliminary data.</text>
</comment>
<evidence type="ECO:0008006" key="3">
    <source>
        <dbReference type="Google" id="ProtNLM"/>
    </source>
</evidence>
<accession>A0AAE3UDF1</accession>
<dbReference type="Proteomes" id="UP001232063">
    <property type="component" value="Unassembled WGS sequence"/>
</dbReference>
<name>A0AAE3UDF1_9BACT</name>
<dbReference type="EMBL" id="JASJOU010000003">
    <property type="protein sequence ID" value="MDJ1501165.1"/>
    <property type="molecule type" value="Genomic_DNA"/>
</dbReference>
<dbReference type="AlphaFoldDB" id="A0AAE3UDF1"/>
<dbReference type="RefSeq" id="WP_314510659.1">
    <property type="nucleotide sequence ID" value="NZ_JASJOU010000003.1"/>
</dbReference>
<keyword evidence="2" id="KW-1185">Reference proteome</keyword>